<name>A0A1J4K444_9EUKA</name>
<evidence type="ECO:0000256" key="1">
    <source>
        <dbReference type="SAM" id="Coils"/>
    </source>
</evidence>
<comment type="caution">
    <text evidence="2">The sequence shown here is derived from an EMBL/GenBank/DDBJ whole genome shotgun (WGS) entry which is preliminary data.</text>
</comment>
<proteinExistence type="predicted"/>
<dbReference type="AlphaFoldDB" id="A0A1J4K444"/>
<dbReference type="RefSeq" id="XP_068357598.1">
    <property type="nucleotide sequence ID" value="XM_068493056.1"/>
</dbReference>
<keyword evidence="3" id="KW-1185">Reference proteome</keyword>
<gene>
    <name evidence="2" type="ORF">TRFO_06371</name>
</gene>
<protein>
    <submittedName>
        <fullName evidence="2">Uncharacterized protein</fullName>
    </submittedName>
</protein>
<dbReference type="EMBL" id="MLAK01000793">
    <property type="protein sequence ID" value="OHT04462.1"/>
    <property type="molecule type" value="Genomic_DNA"/>
</dbReference>
<evidence type="ECO:0000313" key="3">
    <source>
        <dbReference type="Proteomes" id="UP000179807"/>
    </source>
</evidence>
<feature type="coiled-coil region" evidence="1">
    <location>
        <begin position="8"/>
        <end position="35"/>
    </location>
</feature>
<dbReference type="GeneID" id="94827760"/>
<accession>A0A1J4K444</accession>
<keyword evidence="1" id="KW-0175">Coiled coil</keyword>
<evidence type="ECO:0000313" key="2">
    <source>
        <dbReference type="EMBL" id="OHT04462.1"/>
    </source>
</evidence>
<organism evidence="2 3">
    <name type="scientific">Tritrichomonas foetus</name>
    <dbReference type="NCBI Taxonomy" id="1144522"/>
    <lineage>
        <taxon>Eukaryota</taxon>
        <taxon>Metamonada</taxon>
        <taxon>Parabasalia</taxon>
        <taxon>Tritrichomonadida</taxon>
        <taxon>Tritrichomonadidae</taxon>
        <taxon>Tritrichomonas</taxon>
    </lineage>
</organism>
<sequence length="384" mass="45568">MISNEELANKLIKSLSVMKNNYEALKEKRGKIQKALACENKLLKDLARDFRTLHSVIPFNTDATARKNLILKHKLKRMKSIIHHDQNQMVELQEINNQTIIKCDIERKRYEKLKLRKSSALDDLQQITEIIHYLQSTPSKEEISNQIEYELKRTEHRNQTEKQQLMFTLKALKQECDKIDNTSRSLQIKLSTKIREISDLEEKIEYKNIMVNELTSQFNDSNDKLDFHNNDLDDQFIKKDSLENRIHEFSKELHQIEEDKSQFTKLLNEKKKNYNLIRSEIKKFCSTVQEKFEKEASKLESYKKSQVQTIEKVLREKDKEIETFEKKIREVNQEIENIEIKTTAFQKEKEEEKIHSETFKKEAEEKLQSMQSVIVSLTSKILGS</sequence>
<dbReference type="VEuPathDB" id="TrichDB:TRFO_06371"/>
<feature type="coiled-coil region" evidence="1">
    <location>
        <begin position="169"/>
        <end position="273"/>
    </location>
</feature>
<dbReference type="Proteomes" id="UP000179807">
    <property type="component" value="Unassembled WGS sequence"/>
</dbReference>
<reference evidence="2" key="1">
    <citation type="submission" date="2016-10" db="EMBL/GenBank/DDBJ databases">
        <authorList>
            <person name="Benchimol M."/>
            <person name="Almeida L.G."/>
            <person name="Vasconcelos A.T."/>
            <person name="Perreira-Neves A."/>
            <person name="Rosa I.A."/>
            <person name="Tasca T."/>
            <person name="Bogo M.R."/>
            <person name="de Souza W."/>
        </authorList>
    </citation>
    <scope>NUCLEOTIDE SEQUENCE [LARGE SCALE GENOMIC DNA]</scope>
    <source>
        <strain evidence="2">K</strain>
    </source>
</reference>
<feature type="coiled-coil region" evidence="1">
    <location>
        <begin position="307"/>
        <end position="380"/>
    </location>
</feature>